<sequence length="230" mass="26546">MSAGQSGDSSPVPPVPMGHPLTYRWVFYHMMFDRERSWEECLMPVATFDTVEDFWRIYNHIQKPSSLHPGSDYYIFKEGIRPMWEDPRNINGGRWLLNVEQGREKECNVDFYWLETLMLMLGEQFESYGSYVCGAVVNVRSKGDKVSLWTFDAMRDDANLKIGRIMQSTLQLNDRQRMKYEKHTDTSKRSGSTVKPRIVLQGKTETVNDGQRTKGQETNASTPSTPTLAK</sequence>
<proteinExistence type="inferred from homology"/>
<dbReference type="GO" id="GO:0016281">
    <property type="term" value="C:eukaryotic translation initiation factor 4F complex"/>
    <property type="evidence" value="ECO:0007669"/>
    <property type="project" value="TreeGrafter"/>
</dbReference>
<feature type="non-terminal residue" evidence="4">
    <location>
        <position position="1"/>
    </location>
</feature>
<comment type="similarity">
    <text evidence="2">Belongs to the eukaryotic initiation factor 4E family.</text>
</comment>
<organism evidence="4 5">
    <name type="scientific">Mesorhabditis spiculigera</name>
    <dbReference type="NCBI Taxonomy" id="96644"/>
    <lineage>
        <taxon>Eukaryota</taxon>
        <taxon>Metazoa</taxon>
        <taxon>Ecdysozoa</taxon>
        <taxon>Nematoda</taxon>
        <taxon>Chromadorea</taxon>
        <taxon>Rhabditida</taxon>
        <taxon>Rhabditina</taxon>
        <taxon>Rhabditomorpha</taxon>
        <taxon>Rhabditoidea</taxon>
        <taxon>Rhabditidae</taxon>
        <taxon>Mesorhabditinae</taxon>
        <taxon>Mesorhabditis</taxon>
    </lineage>
</organism>
<keyword evidence="2" id="KW-0648">Protein biosynthesis</keyword>
<evidence type="ECO:0000313" key="4">
    <source>
        <dbReference type="EMBL" id="CAJ0576508.1"/>
    </source>
</evidence>
<dbReference type="GO" id="GO:0003743">
    <property type="term" value="F:translation initiation factor activity"/>
    <property type="evidence" value="ECO:0007669"/>
    <property type="project" value="UniProtKB-KW"/>
</dbReference>
<dbReference type="Gene3D" id="3.30.760.10">
    <property type="entry name" value="RNA Cap, Translation Initiation Factor Eif4e"/>
    <property type="match status" value="1"/>
</dbReference>
<reference evidence="4" key="1">
    <citation type="submission" date="2023-06" db="EMBL/GenBank/DDBJ databases">
        <authorList>
            <person name="Delattre M."/>
        </authorList>
    </citation>
    <scope>NUCLEOTIDE SEQUENCE</scope>
    <source>
        <strain evidence="4">AF72</strain>
    </source>
</reference>
<dbReference type="SUPFAM" id="SSF55418">
    <property type="entry name" value="eIF4e-like"/>
    <property type="match status" value="1"/>
</dbReference>
<gene>
    <name evidence="4" type="ORF">MSPICULIGERA_LOCUS14799</name>
</gene>
<feature type="region of interest" description="Disordered" evidence="3">
    <location>
        <begin position="175"/>
        <end position="230"/>
    </location>
</feature>
<evidence type="ECO:0000256" key="2">
    <source>
        <dbReference type="RuleBase" id="RU004374"/>
    </source>
</evidence>
<dbReference type="EMBL" id="CATQJA010002644">
    <property type="protein sequence ID" value="CAJ0576508.1"/>
    <property type="molecule type" value="Genomic_DNA"/>
</dbReference>
<dbReference type="PROSITE" id="PS00813">
    <property type="entry name" value="IF4E"/>
    <property type="match status" value="1"/>
</dbReference>
<dbReference type="GO" id="GO:0000340">
    <property type="term" value="F:RNA 7-methylguanosine cap binding"/>
    <property type="evidence" value="ECO:0007669"/>
    <property type="project" value="UniProtKB-ARBA"/>
</dbReference>
<dbReference type="Pfam" id="PF01652">
    <property type="entry name" value="IF4E"/>
    <property type="match status" value="1"/>
</dbReference>
<name>A0AA36CWA0_9BILA</name>
<keyword evidence="5" id="KW-1185">Reference proteome</keyword>
<evidence type="ECO:0000256" key="1">
    <source>
        <dbReference type="ARBA" id="ARBA00032656"/>
    </source>
</evidence>
<dbReference type="Proteomes" id="UP001177023">
    <property type="component" value="Unassembled WGS sequence"/>
</dbReference>
<dbReference type="AlphaFoldDB" id="A0AA36CWA0"/>
<keyword evidence="2" id="KW-0694">RNA-binding</keyword>
<accession>A0AA36CWA0</accession>
<evidence type="ECO:0000313" key="5">
    <source>
        <dbReference type="Proteomes" id="UP001177023"/>
    </source>
</evidence>
<evidence type="ECO:0000256" key="3">
    <source>
        <dbReference type="SAM" id="MobiDB-lite"/>
    </source>
</evidence>
<dbReference type="InterPro" id="IPR001040">
    <property type="entry name" value="TIF_eIF_4E"/>
</dbReference>
<keyword evidence="2" id="KW-0396">Initiation factor</keyword>
<feature type="compositionally biased region" description="Polar residues" evidence="3">
    <location>
        <begin position="216"/>
        <end position="230"/>
    </location>
</feature>
<protein>
    <recommendedName>
        <fullName evidence="1">eIF-4F 25 kDa subunit</fullName>
    </recommendedName>
</protein>
<dbReference type="InterPro" id="IPR019770">
    <property type="entry name" value="TIF_eIF_4E_CS"/>
</dbReference>
<dbReference type="InterPro" id="IPR023398">
    <property type="entry name" value="TIF_eIF4e-like"/>
</dbReference>
<comment type="caution">
    <text evidence="4">The sequence shown here is derived from an EMBL/GenBank/DDBJ whole genome shotgun (WGS) entry which is preliminary data.</text>
</comment>
<feature type="compositionally biased region" description="Basic and acidic residues" evidence="3">
    <location>
        <begin position="175"/>
        <end position="188"/>
    </location>
</feature>
<dbReference type="PANTHER" id="PTHR11960">
    <property type="entry name" value="EUKARYOTIC TRANSLATION INITIATION FACTOR 4E RELATED"/>
    <property type="match status" value="1"/>
</dbReference>
<dbReference type="PANTHER" id="PTHR11960:SF69">
    <property type="entry name" value="EUKARYOTIC TRANSLATION INITIATION FACTOR 4E-3"/>
    <property type="match status" value="1"/>
</dbReference>